<organism evidence="1 2">
    <name type="scientific">Fusarium keratoplasticum</name>
    <dbReference type="NCBI Taxonomy" id="1328300"/>
    <lineage>
        <taxon>Eukaryota</taxon>
        <taxon>Fungi</taxon>
        <taxon>Dikarya</taxon>
        <taxon>Ascomycota</taxon>
        <taxon>Pezizomycotina</taxon>
        <taxon>Sordariomycetes</taxon>
        <taxon>Hypocreomycetidae</taxon>
        <taxon>Hypocreales</taxon>
        <taxon>Nectriaceae</taxon>
        <taxon>Fusarium</taxon>
        <taxon>Fusarium solani species complex</taxon>
    </lineage>
</organism>
<proteinExistence type="predicted"/>
<comment type="caution">
    <text evidence="1">The sequence shown here is derived from an EMBL/GenBank/DDBJ whole genome shotgun (WGS) entry which is preliminary data.</text>
</comment>
<protein>
    <submittedName>
        <fullName evidence="1">Uncharacterized protein</fullName>
    </submittedName>
</protein>
<evidence type="ECO:0000313" key="2">
    <source>
        <dbReference type="Proteomes" id="UP001065298"/>
    </source>
</evidence>
<reference evidence="1" key="1">
    <citation type="submission" date="2022-06" db="EMBL/GenBank/DDBJ databases">
        <title>Fusarium solani species complex genomes reveal bases of compartmentalisation and animal pathogenesis.</title>
        <authorList>
            <person name="Tsai I.J."/>
        </authorList>
    </citation>
    <scope>NUCLEOTIDE SEQUENCE</scope>
    <source>
        <strain evidence="1">Fu6.1</strain>
    </source>
</reference>
<name>A0ACC0R7D6_9HYPO</name>
<accession>A0ACC0R7D6</accession>
<evidence type="ECO:0000313" key="1">
    <source>
        <dbReference type="EMBL" id="KAI8679307.1"/>
    </source>
</evidence>
<sequence>MSHSSVNPRAGQSESDDPDGGQTRKNPETTTDSHATKIKDEPSLTADETADERIVSWYTKVEEPAGHHEMAEDGARNDSGLSEDWKLTPLHELVERTDDDDDGLHELQRQLDQWKDFLDVRSPEDQETALHMAIRKGFNKMARQLLAAGAKVNIENGSGELPLHVACDYGDQQLVEVLLEKGSDPEHKDASDIYPVHSAVIRGFGVSVVRKLLGAKGFVINETVGGAHWTPLNKAIYYRHEDVVDALLEGGASLRIKDSDGWTPLMTAILLGLYSTIAKLLSHLEKNSTERDVVNMPDNHGTTPLMQLCTGNLKESIAPIEHLLKMNPDVNVTDEDDQTALHYAMASLGYCMETEAQLYRDVALKLIKSMSIKRLLHLDKDGETAFDVAFDEDEKGPKLAFRPLLDSLVDRLVEGESIEEPLCWAVYRLERHPVALKLFQKKFAAEIRQDSKRGQWAIVEWAIYARMPRVLLTYLRTLGVERRVSEDDKVDKSIENGQKLVKALKEEVRQSSTPLAEEKRRKGERGPASGADSGKDAQVLRDMEDILDYLYPEKAKKPTKPLDLSRPEKSMKSSLDGFRAAIIQSTFVKFRTIQEVLYDDDSMAHMQDIAKRLKQFEYTPNVSSEHASQTSEELRENTKARAQFTWIHLPSTNMVWMEDTAKKILKGEGCGKSEAEKVASFLRSSWIEIPDRTSTSRFMRPRYVFKETENATRQQPEDENELKDARGRGSTQAGNRSRHNKEREKPSSEDYQGGEQSISPEDTSTTPGREPEEDQNSEQAVDTDHGGAEKGKSFAVSAIYVIEMPYLYFSTYHQNESGEQMTGTESPSDLEKKVQDEITARQGLFNAYKNSVIHQPTTLDEFYYQFASDKDSVEDRNTRNKDQVVTKYLRRGVDMEKERFWPLLRVSQLWIWTIDDKWLITSTSCATDDIRDNLVTDILGHLQRQVENGSRRLGPTSATEMSRVIVDYCIGTYERKRRRQNVKRNEDQRLQTDGTTTQDQPQGNTGRVNQSGTEDGKHKEERSIHQIFSDSINEIARKESSLFSLSYGRHGYAREPETGPDSHHTSEIMEGLQDALNTVAVQLCQIKDIRDELNILKSIAKFQRKVQSTMAGSGAKEELSSYYLLRDLDELDKFSNQTQEAVKTPLTLRESDIASFQAQIANWQASESVRQGKESVKQGEESVKQGEQAVKQGKIVLVFTLVTVWFLPLSFLTSLFALDVASFMDTPAWAFYVIFLVPLIFLGSAAIYVWKREIRGLLATLEILEKETGEEAEKGRSTARFTRIKRALRKRKGIDVEHGKSRK</sequence>
<gene>
    <name evidence="1" type="ORF">NCS57_00208400</name>
</gene>
<keyword evidence="2" id="KW-1185">Reference proteome</keyword>
<dbReference type="EMBL" id="CM046504">
    <property type="protein sequence ID" value="KAI8679307.1"/>
    <property type="molecule type" value="Genomic_DNA"/>
</dbReference>
<dbReference type="Proteomes" id="UP001065298">
    <property type="component" value="Chromosome 2"/>
</dbReference>